<keyword evidence="5 10" id="KW-0995">Kinetochore</keyword>
<dbReference type="GO" id="GO:0051301">
    <property type="term" value="P:cell division"/>
    <property type="evidence" value="ECO:0007669"/>
    <property type="project" value="UniProtKB-UniRule"/>
</dbReference>
<keyword evidence="8 10" id="KW-0131">Cell cycle</keyword>
<dbReference type="EMBL" id="BDGX01000052">
    <property type="protein sequence ID" value="GAV55981.1"/>
    <property type="molecule type" value="Genomic_DNA"/>
</dbReference>
<feature type="domain" description="Kinetochore protein Ndc80 CH" evidence="13">
    <location>
        <begin position="87"/>
        <end position="224"/>
    </location>
</feature>
<name>A0A1Q3AJT6_ZYGRO</name>
<evidence type="ECO:0000259" key="14">
    <source>
        <dbReference type="Pfam" id="PF18077"/>
    </source>
</evidence>
<proteinExistence type="inferred from homology"/>
<evidence type="ECO:0000313" key="15">
    <source>
        <dbReference type="EMBL" id="GAV55981.1"/>
    </source>
</evidence>
<dbReference type="Pfam" id="PF18077">
    <property type="entry name" value="DUF5595"/>
    <property type="match status" value="1"/>
</dbReference>
<evidence type="ECO:0000256" key="6">
    <source>
        <dbReference type="ARBA" id="ARBA00023054"/>
    </source>
</evidence>
<dbReference type="InterPro" id="IPR005550">
    <property type="entry name" value="Kinetochore_Ndc80"/>
</dbReference>
<organism evidence="15 16">
    <name type="scientific">Zygosaccharomyces rouxii</name>
    <dbReference type="NCBI Taxonomy" id="4956"/>
    <lineage>
        <taxon>Eukaryota</taxon>
        <taxon>Fungi</taxon>
        <taxon>Dikarya</taxon>
        <taxon>Ascomycota</taxon>
        <taxon>Saccharomycotina</taxon>
        <taxon>Saccharomycetes</taxon>
        <taxon>Saccharomycetales</taxon>
        <taxon>Saccharomycetaceae</taxon>
        <taxon>Zygosaccharomyces</taxon>
    </lineage>
</organism>
<feature type="compositionally biased region" description="Polar residues" evidence="12">
    <location>
        <begin position="21"/>
        <end position="41"/>
    </location>
</feature>
<comment type="subunit">
    <text evidence="10">Component of the NDC80 complex.</text>
</comment>
<keyword evidence="2 10" id="KW-0158">Chromosome</keyword>
<evidence type="ECO:0000313" key="16">
    <source>
        <dbReference type="Proteomes" id="UP000187013"/>
    </source>
</evidence>
<gene>
    <name evidence="15" type="ORF">ZYGR_0AZ01530</name>
</gene>
<comment type="similarity">
    <text evidence="1 10">Belongs to the NDC80/HEC1 family.</text>
</comment>
<dbReference type="GO" id="GO:0031262">
    <property type="term" value="C:Ndc80 complex"/>
    <property type="evidence" value="ECO:0007669"/>
    <property type="project" value="UniProtKB-UniRule"/>
</dbReference>
<dbReference type="OrthoDB" id="7459479at2759"/>
<keyword evidence="3 10" id="KW-0132">Cell division</keyword>
<evidence type="ECO:0000256" key="10">
    <source>
        <dbReference type="RuleBase" id="RU368072"/>
    </source>
</evidence>
<dbReference type="Pfam" id="PF03801">
    <property type="entry name" value="Ndc80_HEC"/>
    <property type="match status" value="1"/>
</dbReference>
<feature type="coiled-coil region" evidence="11">
    <location>
        <begin position="526"/>
        <end position="617"/>
    </location>
</feature>
<dbReference type="GO" id="GO:0051315">
    <property type="term" value="P:attachment of mitotic spindle microtubules to kinetochore"/>
    <property type="evidence" value="ECO:0007669"/>
    <property type="project" value="UniProtKB-UniRule"/>
</dbReference>
<protein>
    <recommendedName>
        <fullName evidence="10">Kinetochore protein NDC80</fullName>
    </recommendedName>
</protein>
<evidence type="ECO:0000256" key="7">
    <source>
        <dbReference type="ARBA" id="ARBA00023242"/>
    </source>
</evidence>
<comment type="function">
    <text evidence="10">Acts as a component of the essential kinetochore-associated NDC80 complex, which is required for chromosome segregation and spindle checkpoint activity.</text>
</comment>
<keyword evidence="7 10" id="KW-0539">Nucleus</keyword>
<evidence type="ECO:0000259" key="13">
    <source>
        <dbReference type="Pfam" id="PF03801"/>
    </source>
</evidence>
<accession>A0A1Q3AJT6</accession>
<dbReference type="FunFam" id="1.10.418.30:FF:000001">
    <property type="entry name" value="Probable kinetochore protein ndc80"/>
    <property type="match status" value="1"/>
</dbReference>
<evidence type="ECO:0000256" key="4">
    <source>
        <dbReference type="ARBA" id="ARBA00022776"/>
    </source>
</evidence>
<comment type="subcellular location">
    <subcellularLocation>
        <location evidence="10">Chromosome</location>
        <location evidence="10">Centromere</location>
        <location evidence="10">Kinetochore</location>
    </subcellularLocation>
    <subcellularLocation>
        <location evidence="10">Nucleus</location>
    </subcellularLocation>
</comment>
<keyword evidence="9 10" id="KW-0137">Centromere</keyword>
<evidence type="ECO:0000256" key="5">
    <source>
        <dbReference type="ARBA" id="ARBA00022838"/>
    </source>
</evidence>
<evidence type="ECO:0000256" key="3">
    <source>
        <dbReference type="ARBA" id="ARBA00022618"/>
    </source>
</evidence>
<dbReference type="InterPro" id="IPR038273">
    <property type="entry name" value="Ndc80_sf"/>
</dbReference>
<keyword evidence="6 11" id="KW-0175">Coiled coil</keyword>
<dbReference type="InterPro" id="IPR040967">
    <property type="entry name" value="DUF5595"/>
</dbReference>
<dbReference type="InterPro" id="IPR055260">
    <property type="entry name" value="Ndc80_CH"/>
</dbReference>
<evidence type="ECO:0000256" key="9">
    <source>
        <dbReference type="ARBA" id="ARBA00023328"/>
    </source>
</evidence>
<evidence type="ECO:0000256" key="12">
    <source>
        <dbReference type="SAM" id="MobiDB-lite"/>
    </source>
</evidence>
<feature type="region of interest" description="Disordered" evidence="12">
    <location>
        <begin position="1"/>
        <end position="71"/>
    </location>
</feature>
<dbReference type="Gene3D" id="1.10.418.30">
    <property type="entry name" value="Ncd80 complex, Ncd80 subunit"/>
    <property type="match status" value="1"/>
</dbReference>
<dbReference type="GO" id="GO:0005634">
    <property type="term" value="C:nucleus"/>
    <property type="evidence" value="ECO:0007669"/>
    <property type="project" value="UniProtKB-SubCell"/>
</dbReference>
<dbReference type="AlphaFoldDB" id="A0A1Q3AJT6"/>
<dbReference type="Proteomes" id="UP000187013">
    <property type="component" value="Unassembled WGS sequence"/>
</dbReference>
<keyword evidence="4 10" id="KW-0498">Mitosis</keyword>
<reference evidence="15 16" key="1">
    <citation type="submission" date="2016-08" db="EMBL/GenBank/DDBJ databases">
        <title>Draft genome sequence of allopolyploid Zygosaccharomyces rouxii.</title>
        <authorList>
            <person name="Watanabe J."/>
            <person name="Uehara K."/>
            <person name="Mogi Y."/>
            <person name="Tsukioka Y."/>
        </authorList>
    </citation>
    <scope>NUCLEOTIDE SEQUENCE [LARGE SCALE GENOMIC DNA]</scope>
    <source>
        <strain evidence="15 16">NBRC 110957</strain>
    </source>
</reference>
<comment type="caution">
    <text evidence="15">The sequence shown here is derived from an EMBL/GenBank/DDBJ whole genome shotgun (WGS) entry which is preliminary data.</text>
</comment>
<feature type="domain" description="DUF5595" evidence="14">
    <location>
        <begin position="259"/>
        <end position="321"/>
    </location>
</feature>
<dbReference type="PANTHER" id="PTHR10643:SF2">
    <property type="entry name" value="KINETOCHORE PROTEIN NDC80 HOMOLOG"/>
    <property type="match status" value="1"/>
</dbReference>
<evidence type="ECO:0000256" key="2">
    <source>
        <dbReference type="ARBA" id="ARBA00022454"/>
    </source>
</evidence>
<feature type="compositionally biased region" description="Polar residues" evidence="12">
    <location>
        <begin position="84"/>
        <end position="104"/>
    </location>
</feature>
<feature type="region of interest" description="Disordered" evidence="12">
    <location>
        <begin position="84"/>
        <end position="111"/>
    </location>
</feature>
<dbReference type="PANTHER" id="PTHR10643">
    <property type="entry name" value="KINETOCHORE PROTEIN NDC80"/>
    <property type="match status" value="1"/>
</dbReference>
<sequence>MEQRSRNGFGKSVLDSLNPHRFTSQIPQPSQGKRRNTTNMGLTDMINKSIAKNAPVPTQKRSRSTVTGDDSAASFRLSQRYSSLPFSANNTGRTSMTSTSSVSNRDPRPLRDRNYQNAIQQEICDYLTLNRFDVETGHPISLKFLKQPTQKGFMIIFKWLYMRLDPGYKFTRSVENEVYQILRTLQYPYLETINKSQISAVGGSSWPKFLGMLYWLVKINEKLDKCLNELDQTLINQNTQDVTILNQPLATLDEQDQKQEKYELMVEKLFIEYVMDSYKSFLRLEDNYDPYMVQLEVGFEKFVHIIETDINHLQLQNDKIYMQCQAVAQRGKQLKIAREKCKALRSDLVKFQSYVDGMNQKSKEWPRKLEKMASESLSKKELISQSELEIKELQDRLKERGISMDNIDEKNKQKEELGKTLDYTLDRQDQLTSVIKADKFEIEGIWRRLTETLKQYNNAIDSLVNARTKSHDTVDDAELRVTIPADINWNDAVAITYTELFGPNYNITETVGAKLSQINSKILAKIERSQNDNSTLEIEISDLRNQINEKTRAIERLELELSEVKSRYKLGKQENESHLLSQKIELEKLERKINDSNKLLQEKISSAQQLVQATKLKFEEQQLGINRQRASLHRQIIEIIEFASNFKINIQGLIEHTENRINQEATTLDTD</sequence>
<evidence type="ECO:0000256" key="1">
    <source>
        <dbReference type="ARBA" id="ARBA00007050"/>
    </source>
</evidence>
<evidence type="ECO:0000256" key="8">
    <source>
        <dbReference type="ARBA" id="ARBA00023306"/>
    </source>
</evidence>
<evidence type="ECO:0000256" key="11">
    <source>
        <dbReference type="SAM" id="Coils"/>
    </source>
</evidence>